<proteinExistence type="predicted"/>
<evidence type="ECO:0000313" key="7">
    <source>
        <dbReference type="EMBL" id="NYD30614.1"/>
    </source>
</evidence>
<organism evidence="7 8">
    <name type="scientific">Nocardioides kongjuensis</name>
    <dbReference type="NCBI Taxonomy" id="349522"/>
    <lineage>
        <taxon>Bacteria</taxon>
        <taxon>Bacillati</taxon>
        <taxon>Actinomycetota</taxon>
        <taxon>Actinomycetes</taxon>
        <taxon>Propionibacteriales</taxon>
        <taxon>Nocardioidaceae</taxon>
        <taxon>Nocardioides</taxon>
    </lineage>
</organism>
<evidence type="ECO:0000256" key="5">
    <source>
        <dbReference type="SAM" id="Phobius"/>
    </source>
</evidence>
<dbReference type="RefSeq" id="WP_179726843.1">
    <property type="nucleotide sequence ID" value="NZ_BAABEF010000001.1"/>
</dbReference>
<comment type="subcellular location">
    <subcellularLocation>
        <location evidence="1">Endomembrane system</location>
        <topology evidence="1">Multi-pass membrane protein</topology>
    </subcellularLocation>
</comment>
<comment type="caution">
    <text evidence="7">The sequence shown here is derived from an EMBL/GenBank/DDBJ whole genome shotgun (WGS) entry which is preliminary data.</text>
</comment>
<name>A0A852RRP9_9ACTN</name>
<evidence type="ECO:0000256" key="3">
    <source>
        <dbReference type="ARBA" id="ARBA00022989"/>
    </source>
</evidence>
<keyword evidence="3 5" id="KW-1133">Transmembrane helix</keyword>
<feature type="transmembrane region" description="Helical" evidence="5">
    <location>
        <begin position="89"/>
        <end position="109"/>
    </location>
</feature>
<feature type="transmembrane region" description="Helical" evidence="5">
    <location>
        <begin position="23"/>
        <end position="42"/>
    </location>
</feature>
<feature type="transmembrane region" description="Helical" evidence="5">
    <location>
        <begin position="48"/>
        <end position="68"/>
    </location>
</feature>
<dbReference type="Pfam" id="PF02656">
    <property type="entry name" value="DUF202"/>
    <property type="match status" value="1"/>
</dbReference>
<feature type="domain" description="DUF202" evidence="6">
    <location>
        <begin position="14"/>
        <end position="71"/>
    </location>
</feature>
<keyword evidence="4 5" id="KW-0472">Membrane</keyword>
<dbReference type="AlphaFoldDB" id="A0A852RRP9"/>
<dbReference type="InterPro" id="IPR003807">
    <property type="entry name" value="DUF202"/>
</dbReference>
<protein>
    <submittedName>
        <fullName evidence="7">Uncharacterized membrane protein YidH (DUF202 family)</fullName>
    </submittedName>
</protein>
<keyword evidence="8" id="KW-1185">Reference proteome</keyword>
<reference evidence="7 8" key="1">
    <citation type="submission" date="2020-07" db="EMBL/GenBank/DDBJ databases">
        <title>Sequencing the genomes of 1000 actinobacteria strains.</title>
        <authorList>
            <person name="Klenk H.-P."/>
        </authorList>
    </citation>
    <scope>NUCLEOTIDE SEQUENCE [LARGE SCALE GENOMIC DNA]</scope>
    <source>
        <strain evidence="7 8">DSM 19082</strain>
    </source>
</reference>
<keyword evidence="2 5" id="KW-0812">Transmembrane</keyword>
<sequence length="110" mass="11238">MTRPTGVEQATEQGTQTERTRLAWSRSVLSLLGVVLVEARVLGAVDGVLAVTVIAAGLLVATAALAAVARRHPRRRPGGDLRRDLDGRLPGAVAALAGLSGLGALVLVVA</sequence>
<dbReference type="GO" id="GO:0012505">
    <property type="term" value="C:endomembrane system"/>
    <property type="evidence" value="ECO:0007669"/>
    <property type="project" value="UniProtKB-SubCell"/>
</dbReference>
<dbReference type="Proteomes" id="UP000582231">
    <property type="component" value="Unassembled WGS sequence"/>
</dbReference>
<accession>A0A852RRP9</accession>
<evidence type="ECO:0000256" key="2">
    <source>
        <dbReference type="ARBA" id="ARBA00022692"/>
    </source>
</evidence>
<evidence type="ECO:0000259" key="6">
    <source>
        <dbReference type="Pfam" id="PF02656"/>
    </source>
</evidence>
<evidence type="ECO:0000256" key="1">
    <source>
        <dbReference type="ARBA" id="ARBA00004127"/>
    </source>
</evidence>
<evidence type="ECO:0000313" key="8">
    <source>
        <dbReference type="Proteomes" id="UP000582231"/>
    </source>
</evidence>
<dbReference type="EMBL" id="JACCBF010000001">
    <property type="protein sequence ID" value="NYD30614.1"/>
    <property type="molecule type" value="Genomic_DNA"/>
</dbReference>
<gene>
    <name evidence="7" type="ORF">BJ958_002160</name>
</gene>
<evidence type="ECO:0000256" key="4">
    <source>
        <dbReference type="ARBA" id="ARBA00023136"/>
    </source>
</evidence>